<evidence type="ECO:0000259" key="5">
    <source>
        <dbReference type="PROSITE" id="PS50931"/>
    </source>
</evidence>
<dbReference type="Proteomes" id="UP001626536">
    <property type="component" value="Chromosome"/>
</dbReference>
<comment type="similarity">
    <text evidence="1">Belongs to the LysR transcriptional regulatory family.</text>
</comment>
<keyword evidence="7" id="KW-1185">Reference proteome</keyword>
<dbReference type="Pfam" id="PF03466">
    <property type="entry name" value="LysR_substrate"/>
    <property type="match status" value="1"/>
</dbReference>
<keyword evidence="2" id="KW-0805">Transcription regulation</keyword>
<dbReference type="InterPro" id="IPR058163">
    <property type="entry name" value="LysR-type_TF_proteobact-type"/>
</dbReference>
<dbReference type="PANTHER" id="PTHR30537">
    <property type="entry name" value="HTH-TYPE TRANSCRIPTIONAL REGULATOR"/>
    <property type="match status" value="1"/>
</dbReference>
<dbReference type="InterPro" id="IPR036388">
    <property type="entry name" value="WH-like_DNA-bd_sf"/>
</dbReference>
<dbReference type="PROSITE" id="PS50931">
    <property type="entry name" value="HTH_LYSR"/>
    <property type="match status" value="1"/>
</dbReference>
<dbReference type="Pfam" id="PF00126">
    <property type="entry name" value="HTH_1"/>
    <property type="match status" value="1"/>
</dbReference>
<dbReference type="Gene3D" id="1.10.10.10">
    <property type="entry name" value="Winged helix-like DNA-binding domain superfamily/Winged helix DNA-binding domain"/>
    <property type="match status" value="1"/>
</dbReference>
<dbReference type="InterPro" id="IPR036390">
    <property type="entry name" value="WH_DNA-bd_sf"/>
</dbReference>
<proteinExistence type="inferred from homology"/>
<evidence type="ECO:0000256" key="3">
    <source>
        <dbReference type="ARBA" id="ARBA00023125"/>
    </source>
</evidence>
<evidence type="ECO:0000313" key="6">
    <source>
        <dbReference type="EMBL" id="WOJ89349.1"/>
    </source>
</evidence>
<dbReference type="Gene3D" id="3.40.190.290">
    <property type="match status" value="1"/>
</dbReference>
<organism evidence="6 7">
    <name type="scientific">Methylocapsa polymorpha</name>
    <dbReference type="NCBI Taxonomy" id="3080828"/>
    <lineage>
        <taxon>Bacteria</taxon>
        <taxon>Pseudomonadati</taxon>
        <taxon>Pseudomonadota</taxon>
        <taxon>Alphaproteobacteria</taxon>
        <taxon>Hyphomicrobiales</taxon>
        <taxon>Beijerinckiaceae</taxon>
        <taxon>Methylocapsa</taxon>
    </lineage>
</organism>
<evidence type="ECO:0000256" key="4">
    <source>
        <dbReference type="ARBA" id="ARBA00023163"/>
    </source>
</evidence>
<evidence type="ECO:0000256" key="1">
    <source>
        <dbReference type="ARBA" id="ARBA00009437"/>
    </source>
</evidence>
<reference evidence="6 7" key="1">
    <citation type="submission" date="2023-10" db="EMBL/GenBank/DDBJ databases">
        <title>Novel methanotroph of the genus Methylocapsa from a subarctic wetland.</title>
        <authorList>
            <person name="Belova S.E."/>
            <person name="Oshkin I.Y."/>
            <person name="Miroshnikov K."/>
            <person name="Dedysh S.N."/>
        </authorList>
    </citation>
    <scope>NUCLEOTIDE SEQUENCE [LARGE SCALE GENOMIC DNA]</scope>
    <source>
        <strain evidence="6 7">RX1</strain>
    </source>
</reference>
<protein>
    <submittedName>
        <fullName evidence="6">LysR family transcriptional regulator</fullName>
    </submittedName>
</protein>
<evidence type="ECO:0000313" key="7">
    <source>
        <dbReference type="Proteomes" id="UP001626536"/>
    </source>
</evidence>
<dbReference type="SUPFAM" id="SSF53850">
    <property type="entry name" value="Periplasmic binding protein-like II"/>
    <property type="match status" value="1"/>
</dbReference>
<dbReference type="CDD" id="cd08422">
    <property type="entry name" value="PBP2_CrgA_like"/>
    <property type="match status" value="1"/>
</dbReference>
<dbReference type="EMBL" id="CP136862">
    <property type="protein sequence ID" value="WOJ89349.1"/>
    <property type="molecule type" value="Genomic_DNA"/>
</dbReference>
<dbReference type="InterPro" id="IPR000847">
    <property type="entry name" value="LysR_HTH_N"/>
</dbReference>
<keyword evidence="3" id="KW-0238">DNA-binding</keyword>
<evidence type="ECO:0000256" key="2">
    <source>
        <dbReference type="ARBA" id="ARBA00023015"/>
    </source>
</evidence>
<dbReference type="SUPFAM" id="SSF46785">
    <property type="entry name" value="Winged helix' DNA-binding domain"/>
    <property type="match status" value="1"/>
</dbReference>
<name>A0ABZ0HQ05_9HYPH</name>
<gene>
    <name evidence="6" type="ORF">RZS28_16355</name>
</gene>
<feature type="domain" description="HTH lysR-type" evidence="5">
    <location>
        <begin position="1"/>
        <end position="59"/>
    </location>
</feature>
<dbReference type="InterPro" id="IPR005119">
    <property type="entry name" value="LysR_subst-bd"/>
</dbReference>
<dbReference type="RefSeq" id="WP_407338792.1">
    <property type="nucleotide sequence ID" value="NZ_CP136862.1"/>
</dbReference>
<keyword evidence="4" id="KW-0804">Transcription</keyword>
<dbReference type="PANTHER" id="PTHR30537:SF5">
    <property type="entry name" value="HTH-TYPE TRANSCRIPTIONAL ACTIVATOR TTDR-RELATED"/>
    <property type="match status" value="1"/>
</dbReference>
<sequence>MQKLDDMITFVRVVERGSFVAAARQLGIPPATASRKVQDLENRLGIELLRRTTRRVSVTEAGRKVYERAARGLMLIDEAELVAKSHNAKPSGVLRVLAPYALGLIIIDQMLSSFQTLYPDVQVYLTLNNEPLDLIEHGFDVALRIGALKDSAYVVRHLLQGNRRIVASPGYLERAPSIQSIADLEEHVFLASNIDVPAAGSVYSFMNGNEEKRVTLTPRIASNEASVILNHVLRGEGFAILAELLINPHVAAGALKIVLPDWHGADELQASLIFGRHATSDPKIRLFIDFVSGASRALA</sequence>
<accession>A0ABZ0HQ05</accession>